<dbReference type="Proteomes" id="UP000033475">
    <property type="component" value="Unassembled WGS sequence"/>
</dbReference>
<name>A0A0F3MST0_RICFI</name>
<feature type="region of interest" description="Disordered" evidence="1">
    <location>
        <begin position="23"/>
        <end position="46"/>
    </location>
</feature>
<protein>
    <submittedName>
        <fullName evidence="2">Uncharacterized protein</fullName>
    </submittedName>
</protein>
<sequence>MRGSYEVIDEAISGCLTRLPRRFAPRKDGKKPHNDIKITLSQNVDF</sequence>
<evidence type="ECO:0000256" key="1">
    <source>
        <dbReference type="SAM" id="MobiDB-lite"/>
    </source>
</evidence>
<feature type="compositionally biased region" description="Basic and acidic residues" evidence="1">
    <location>
        <begin position="25"/>
        <end position="36"/>
    </location>
</feature>
<dbReference type="AlphaFoldDB" id="A0A0F3MST0"/>
<comment type="caution">
    <text evidence="2">The sequence shown here is derived from an EMBL/GenBank/DDBJ whole genome shotgun (WGS) entry which is preliminary data.</text>
</comment>
<dbReference type="PATRIC" id="fig|1359196.3.peg.1072"/>
<gene>
    <name evidence="2" type="ORF">RFEPED_1108</name>
</gene>
<proteinExistence type="predicted"/>
<dbReference type="EMBL" id="LANQ01000001">
    <property type="protein sequence ID" value="KJV58716.1"/>
    <property type="molecule type" value="Genomic_DNA"/>
</dbReference>
<reference evidence="2 3" key="1">
    <citation type="submission" date="2015-01" db="EMBL/GenBank/DDBJ databases">
        <title>Genome Sequencing of Rickettsiales.</title>
        <authorList>
            <person name="Daugherty S.C."/>
            <person name="Su Q."/>
            <person name="Abolude K."/>
            <person name="Beier-Sexton M."/>
            <person name="Carlyon J.A."/>
            <person name="Carter R."/>
            <person name="Day N.P."/>
            <person name="Dumler S.J."/>
            <person name="Dyachenko V."/>
            <person name="Godinez A."/>
            <person name="Kurtti T.J."/>
            <person name="Lichay M."/>
            <person name="Mullins K.E."/>
            <person name="Ott S."/>
            <person name="Pappas-Brown V."/>
            <person name="Paris D.H."/>
            <person name="Patel P."/>
            <person name="Richards A.L."/>
            <person name="Sadzewicz L."/>
            <person name="Sears K."/>
            <person name="Seidman D."/>
            <person name="Sengamalay N."/>
            <person name="Stenos J."/>
            <person name="Tallon L.J."/>
            <person name="Vincent G."/>
            <person name="Fraser C.M."/>
            <person name="Munderloh U."/>
            <person name="Dunning-Hotopp J.C."/>
        </authorList>
    </citation>
    <scope>NUCLEOTIDE SEQUENCE [LARGE SCALE GENOMIC DNA]</scope>
    <source>
        <strain evidence="2 3">Pedreira</strain>
    </source>
</reference>
<evidence type="ECO:0000313" key="2">
    <source>
        <dbReference type="EMBL" id="KJV58716.1"/>
    </source>
</evidence>
<accession>A0A0F3MST0</accession>
<evidence type="ECO:0000313" key="3">
    <source>
        <dbReference type="Proteomes" id="UP000033475"/>
    </source>
</evidence>
<organism evidence="2 3">
    <name type="scientific">Rickettsia felis str. Pedreira</name>
    <dbReference type="NCBI Taxonomy" id="1359196"/>
    <lineage>
        <taxon>Bacteria</taxon>
        <taxon>Pseudomonadati</taxon>
        <taxon>Pseudomonadota</taxon>
        <taxon>Alphaproteobacteria</taxon>
        <taxon>Rickettsiales</taxon>
        <taxon>Rickettsiaceae</taxon>
        <taxon>Rickettsieae</taxon>
        <taxon>Rickettsia</taxon>
        <taxon>spotted fever group</taxon>
    </lineage>
</organism>